<gene>
    <name evidence="15" type="primary">ilvD</name>
    <name evidence="19" type="ORF">SAMN02982985_01152</name>
</gene>
<evidence type="ECO:0000256" key="12">
    <source>
        <dbReference type="ARBA" id="ARBA00029436"/>
    </source>
</evidence>
<protein>
    <recommendedName>
        <fullName evidence="14 15">Dihydroxy-acid dehydratase</fullName>
        <shortName evidence="15">DAD</shortName>
        <ecNumber evidence="14 15">4.2.1.9</ecNumber>
    </recommendedName>
</protein>
<sequence>MIYLTPAPAQGNLVVITLRPNTPIPRPRASRAGRAPPGDFIMPQYRSRTTTHGRNMAGARALWRATGMKDGDFDKPIIAVVNSFTQFVPGHVHLKDLGQLVAREIEAAGGVAKEFNTIAVDDGIAMGHGGMLYSLPSRDLIADSVEYMVNAHCADAMVCISNCDKITPGMLMAAMRLNIPVVFISGGPMEAGKVIKVVDGAQKIIKLDLVDAMIKAGDSSVSDADVAEIERSACPTCGSCSGMFTANSMNCLTEALGLALPGNGTIVATHSDRKELFLRAGRLVVELAKRYYEQDDASVLPRAIASKAAFENAMALDVSMGGSTNTVLHLLAAAHEAGVDFNMADIDRISRKVPCLCKVAPMTDKYHIEDVHRAGGISAILGELARAGLLDTTLPTIHAPTMAEAIARNDVKVSDDPAVHQLFRAAPGGVPTQVAFSQSERYAAVDTDRSNGCIRDKAHAYSQDGGLAVLYGNLAEKGCIVKTAGVDESILKFSGKARVFESQDAAVEAILGDSVHEGDVVIIRYEGPKGGPGMQEMLYPTSYIKSKGLGKACALFTDGRFSGGSSGLVIGHASPEAAEGGAIGLVEEGDMIDIDIPERSINLRIDAAALAARRAAMEAKGAGAWLPTKRDRVVSQALQAYAALTTSADRGAVRDLSQLKR</sequence>
<dbReference type="GO" id="GO:0005829">
    <property type="term" value="C:cytosol"/>
    <property type="evidence" value="ECO:0007669"/>
    <property type="project" value="TreeGrafter"/>
</dbReference>
<dbReference type="AlphaFoldDB" id="A0A1I4JQF4"/>
<evidence type="ECO:0000256" key="5">
    <source>
        <dbReference type="ARBA" id="ARBA00022723"/>
    </source>
</evidence>
<comment type="similarity">
    <text evidence="2 15">Belongs to the IlvD/Edd family.</text>
</comment>
<dbReference type="InterPro" id="IPR004404">
    <property type="entry name" value="DihydroxyA_deHydtase"/>
</dbReference>
<dbReference type="Pfam" id="PF00920">
    <property type="entry name" value="ILVD_EDD_N"/>
    <property type="match status" value="1"/>
</dbReference>
<dbReference type="GO" id="GO:0051537">
    <property type="term" value="F:2 iron, 2 sulfur cluster binding"/>
    <property type="evidence" value="ECO:0007669"/>
    <property type="project" value="UniProtKB-UniRule"/>
</dbReference>
<dbReference type="PANTHER" id="PTHR43661:SF3">
    <property type="entry name" value="D-XYLONATE DEHYDRATASE YAGF-RELATED"/>
    <property type="match status" value="1"/>
</dbReference>
<evidence type="ECO:0000256" key="2">
    <source>
        <dbReference type="ARBA" id="ARBA00006486"/>
    </source>
</evidence>
<evidence type="ECO:0000256" key="10">
    <source>
        <dbReference type="ARBA" id="ARBA00023304"/>
    </source>
</evidence>
<evidence type="ECO:0000256" key="3">
    <source>
        <dbReference type="ARBA" id="ARBA00022605"/>
    </source>
</evidence>
<keyword evidence="9 15" id="KW-0456">Lyase</keyword>
<evidence type="ECO:0000256" key="8">
    <source>
        <dbReference type="ARBA" id="ARBA00023014"/>
    </source>
</evidence>
<dbReference type="NCBIfam" id="NF009103">
    <property type="entry name" value="PRK12448.1"/>
    <property type="match status" value="1"/>
</dbReference>
<dbReference type="GO" id="GO:0000287">
    <property type="term" value="F:magnesium ion binding"/>
    <property type="evidence" value="ECO:0007669"/>
    <property type="project" value="UniProtKB-UniRule"/>
</dbReference>
<comment type="catalytic activity">
    <reaction evidence="15">
        <text>(2R,3R)-2,3-dihydroxy-3-methylpentanoate = (S)-3-methyl-2-oxopentanoate + H2O</text>
        <dbReference type="Rhea" id="RHEA:27694"/>
        <dbReference type="ChEBI" id="CHEBI:15377"/>
        <dbReference type="ChEBI" id="CHEBI:35146"/>
        <dbReference type="ChEBI" id="CHEBI:49258"/>
        <dbReference type="EC" id="4.2.1.9"/>
    </reaction>
</comment>
<dbReference type="InterPro" id="IPR056740">
    <property type="entry name" value="ILV_EDD_C"/>
</dbReference>
<feature type="active site" description="Proton acceptor" evidence="15">
    <location>
        <position position="562"/>
    </location>
</feature>
<dbReference type="Proteomes" id="UP000199470">
    <property type="component" value="Unassembled WGS sequence"/>
</dbReference>
<keyword evidence="4 15" id="KW-0001">2Fe-2S</keyword>
<proteinExistence type="inferred from homology"/>
<evidence type="ECO:0000313" key="19">
    <source>
        <dbReference type="EMBL" id="SFL68704.1"/>
    </source>
</evidence>
<dbReference type="GO" id="GO:0009097">
    <property type="term" value="P:isoleucine biosynthetic process"/>
    <property type="evidence" value="ECO:0007669"/>
    <property type="project" value="UniProtKB-UniRule"/>
</dbReference>
<dbReference type="STRING" id="758825.SAMN02982985_01152"/>
<evidence type="ECO:0000256" key="1">
    <source>
        <dbReference type="ARBA" id="ARBA00001946"/>
    </source>
</evidence>
<comment type="cofactor">
    <cofactor evidence="15">
        <name>[2Fe-2S] cluster</name>
        <dbReference type="ChEBI" id="CHEBI:190135"/>
    </cofactor>
    <text evidence="15">Binds 1 [2Fe-2S] cluster per subunit. This cluster acts as a Lewis acid cofactor.</text>
</comment>
<dbReference type="EMBL" id="FOTW01000006">
    <property type="protein sequence ID" value="SFL68704.1"/>
    <property type="molecule type" value="Genomic_DNA"/>
</dbReference>
<dbReference type="GO" id="GO:0004160">
    <property type="term" value="F:dihydroxy-acid dehydratase activity"/>
    <property type="evidence" value="ECO:0007669"/>
    <property type="project" value="UniProtKB-UniRule"/>
</dbReference>
<dbReference type="PROSITE" id="PS00887">
    <property type="entry name" value="ILVD_EDD_2"/>
    <property type="match status" value="1"/>
</dbReference>
<feature type="binding site" evidence="15">
    <location>
        <position position="536"/>
    </location>
    <ligand>
        <name>Mg(2+)</name>
        <dbReference type="ChEBI" id="CHEBI:18420"/>
    </ligand>
</feature>
<evidence type="ECO:0000256" key="15">
    <source>
        <dbReference type="HAMAP-Rule" id="MF_00012"/>
    </source>
</evidence>
<evidence type="ECO:0000259" key="17">
    <source>
        <dbReference type="Pfam" id="PF00920"/>
    </source>
</evidence>
<comment type="cofactor">
    <cofactor evidence="1 15">
        <name>Mg(2+)</name>
        <dbReference type="ChEBI" id="CHEBI:18420"/>
    </cofactor>
</comment>
<evidence type="ECO:0000256" key="14">
    <source>
        <dbReference type="ARBA" id="ARBA00029490"/>
    </source>
</evidence>
<evidence type="ECO:0000256" key="7">
    <source>
        <dbReference type="ARBA" id="ARBA00023004"/>
    </source>
</evidence>
<dbReference type="GO" id="GO:0009099">
    <property type="term" value="P:L-valine biosynthetic process"/>
    <property type="evidence" value="ECO:0007669"/>
    <property type="project" value="UniProtKB-UniRule"/>
</dbReference>
<dbReference type="NCBIfam" id="TIGR00110">
    <property type="entry name" value="ilvD"/>
    <property type="match status" value="1"/>
</dbReference>
<keyword evidence="6 15" id="KW-0460">Magnesium</keyword>
<dbReference type="UniPathway" id="UPA00047">
    <property type="reaction ID" value="UER00057"/>
</dbReference>
<feature type="binding site" description="via carbamate group" evidence="15">
    <location>
        <position position="165"/>
    </location>
    <ligand>
        <name>Mg(2+)</name>
        <dbReference type="ChEBI" id="CHEBI:18420"/>
    </ligand>
</feature>
<dbReference type="Pfam" id="PF24877">
    <property type="entry name" value="ILV_EDD_C"/>
    <property type="match status" value="1"/>
</dbReference>
<evidence type="ECO:0000256" key="11">
    <source>
        <dbReference type="ARBA" id="ARBA00029304"/>
    </source>
</evidence>
<dbReference type="SUPFAM" id="SSF52016">
    <property type="entry name" value="LeuD/IlvD-like"/>
    <property type="match status" value="1"/>
</dbReference>
<evidence type="ECO:0000313" key="20">
    <source>
        <dbReference type="Proteomes" id="UP000199470"/>
    </source>
</evidence>
<evidence type="ECO:0000256" key="6">
    <source>
        <dbReference type="ARBA" id="ARBA00022842"/>
    </source>
</evidence>
<feature type="modified residue" description="N6-carboxylysine" evidence="15">
    <location>
        <position position="165"/>
    </location>
</feature>
<comment type="caution">
    <text evidence="15">Lacks conserved residue(s) required for the propagation of feature annotation.</text>
</comment>
<evidence type="ECO:0000259" key="18">
    <source>
        <dbReference type="Pfam" id="PF24877"/>
    </source>
</evidence>
<evidence type="ECO:0000256" key="9">
    <source>
        <dbReference type="ARBA" id="ARBA00023239"/>
    </source>
</evidence>
<keyword evidence="7 15" id="KW-0408">Iron</keyword>
<reference evidence="19 20" key="1">
    <citation type="submission" date="2016-10" db="EMBL/GenBank/DDBJ databases">
        <authorList>
            <person name="de Groot N.N."/>
        </authorList>
    </citation>
    <scope>NUCLEOTIDE SEQUENCE [LARGE SCALE GENOMIC DNA]</scope>
    <source>
        <strain evidence="19 20">ATCC 43154</strain>
    </source>
</reference>
<dbReference type="PROSITE" id="PS00886">
    <property type="entry name" value="ILVD_EDD_1"/>
    <property type="match status" value="1"/>
</dbReference>
<feature type="domain" description="Dihydroxy-acid/6-phosphogluconate dehydratase C-terminal" evidence="18">
    <location>
        <begin position="453"/>
        <end position="652"/>
    </location>
</feature>
<dbReference type="InterPro" id="IPR042096">
    <property type="entry name" value="Dihydro-acid_dehy_C"/>
</dbReference>
<dbReference type="InterPro" id="IPR037237">
    <property type="entry name" value="IlvD/EDD_N"/>
</dbReference>
<name>A0A1I4JQF4_9BURK</name>
<comment type="pathway">
    <text evidence="12 15">Amino-acid biosynthesis; L-valine biosynthesis; L-valine from pyruvate: step 3/4.</text>
</comment>
<dbReference type="UniPathway" id="UPA00049">
    <property type="reaction ID" value="UER00061"/>
</dbReference>
<dbReference type="InterPro" id="IPR020558">
    <property type="entry name" value="DiOHA_6PGluconate_deHydtase_CS"/>
</dbReference>
<keyword evidence="5 15" id="KW-0479">Metal-binding</keyword>
<dbReference type="FunFam" id="3.50.30.80:FF:000001">
    <property type="entry name" value="Dihydroxy-acid dehydratase"/>
    <property type="match status" value="1"/>
</dbReference>
<keyword evidence="10 15" id="KW-0100">Branched-chain amino acid biosynthesis</keyword>
<comment type="function">
    <text evidence="15">Functions in the biosynthesis of branched-chain amino acids. Catalyzes the dehydration of (2R,3R)-2,3-dihydroxy-3-methylpentanoate (2,3-dihydroxy-3-methylvalerate) into 2-oxo-3-methylpentanoate (2-oxo-3-methylvalerate) and of (2R)-2,3-dihydroxy-3-methylbutanoate (2,3-dihydroxyisovalerate) into 2-oxo-3-methylbutanoate (2-oxoisovalerate), the penultimate precursor to L-isoleucine and L-valine, respectively.</text>
</comment>
<comment type="pathway">
    <text evidence="13 15">Amino-acid biosynthesis; L-isoleucine biosynthesis; L-isoleucine from 2-oxobutanoate: step 3/4.</text>
</comment>
<keyword evidence="3 15" id="KW-0028">Amino-acid biosynthesis</keyword>
<evidence type="ECO:0000256" key="4">
    <source>
        <dbReference type="ARBA" id="ARBA00022714"/>
    </source>
</evidence>
<feature type="domain" description="Dihydroxy-acid/6-phosphogluconate dehydratase N-terminal" evidence="17">
    <location>
        <begin position="75"/>
        <end position="404"/>
    </location>
</feature>
<keyword evidence="20" id="KW-1185">Reference proteome</keyword>
<dbReference type="InterPro" id="IPR000581">
    <property type="entry name" value="ILV_EDD_N"/>
</dbReference>
<accession>A0A1I4JQF4</accession>
<feature type="binding site" evidence="15">
    <location>
        <position position="122"/>
    </location>
    <ligand>
        <name>Mg(2+)</name>
        <dbReference type="ChEBI" id="CHEBI:18420"/>
    </ligand>
</feature>
<evidence type="ECO:0000256" key="16">
    <source>
        <dbReference type="SAM" id="MobiDB-lite"/>
    </source>
</evidence>
<comment type="subunit">
    <text evidence="15">Homodimer.</text>
</comment>
<feature type="binding site" evidence="15">
    <location>
        <position position="164"/>
    </location>
    <ligand>
        <name>Mg(2+)</name>
        <dbReference type="ChEBI" id="CHEBI:18420"/>
    </ligand>
</feature>
<feature type="region of interest" description="Disordered" evidence="16">
    <location>
        <begin position="24"/>
        <end position="45"/>
    </location>
</feature>
<comment type="catalytic activity">
    <reaction evidence="11">
        <text>(2R)-2,3-dihydroxy-3-methylbutanoate = 3-methyl-2-oxobutanoate + H2O</text>
        <dbReference type="Rhea" id="RHEA:24809"/>
        <dbReference type="ChEBI" id="CHEBI:11851"/>
        <dbReference type="ChEBI" id="CHEBI:15377"/>
        <dbReference type="ChEBI" id="CHEBI:49072"/>
        <dbReference type="EC" id="4.2.1.9"/>
    </reaction>
    <physiologicalReaction direction="left-to-right" evidence="11">
        <dbReference type="Rhea" id="RHEA:24810"/>
    </physiologicalReaction>
</comment>
<dbReference type="SUPFAM" id="SSF143975">
    <property type="entry name" value="IlvD/EDD N-terminal domain-like"/>
    <property type="match status" value="1"/>
</dbReference>
<dbReference type="HAMAP" id="MF_00012">
    <property type="entry name" value="IlvD"/>
    <property type="match status" value="1"/>
</dbReference>
<organism evidence="19 20">
    <name type="scientific">Rugamonas rubra</name>
    <dbReference type="NCBI Taxonomy" id="758825"/>
    <lineage>
        <taxon>Bacteria</taxon>
        <taxon>Pseudomonadati</taxon>
        <taxon>Pseudomonadota</taxon>
        <taxon>Betaproteobacteria</taxon>
        <taxon>Burkholderiales</taxon>
        <taxon>Oxalobacteraceae</taxon>
        <taxon>Telluria group</taxon>
        <taxon>Rugamonas</taxon>
    </lineage>
</organism>
<dbReference type="EC" id="4.2.1.9" evidence="14 15"/>
<dbReference type="PANTHER" id="PTHR43661">
    <property type="entry name" value="D-XYLONATE DEHYDRATASE"/>
    <property type="match status" value="1"/>
</dbReference>
<evidence type="ECO:0000256" key="13">
    <source>
        <dbReference type="ARBA" id="ARBA00029437"/>
    </source>
</evidence>
<keyword evidence="8 15" id="KW-0411">Iron-sulfur</keyword>
<dbReference type="Gene3D" id="3.50.30.80">
    <property type="entry name" value="IlvD/EDD C-terminal domain-like"/>
    <property type="match status" value="1"/>
</dbReference>